<sequence length="78" mass="8431">MFSASSSGIMTALNSTESSDGRGSVVKCFKGTGALRLPAPRVVTKPTAPRRAQGELTVFDRKSKNMARFTRRRGNAKQ</sequence>
<evidence type="ECO:0000313" key="3">
    <source>
        <dbReference type="Proteomes" id="UP000299102"/>
    </source>
</evidence>
<feature type="compositionally biased region" description="Polar residues" evidence="1">
    <location>
        <begin position="1"/>
        <end position="18"/>
    </location>
</feature>
<name>A0A4C1ZIU2_EUMVA</name>
<dbReference type="Proteomes" id="UP000299102">
    <property type="component" value="Unassembled WGS sequence"/>
</dbReference>
<accession>A0A4C1ZIU2</accession>
<gene>
    <name evidence="2" type="ORF">EVAR_99987_1</name>
</gene>
<keyword evidence="3" id="KW-1185">Reference proteome</keyword>
<dbReference type="EMBL" id="BGZK01001834">
    <property type="protein sequence ID" value="GBP87083.1"/>
    <property type="molecule type" value="Genomic_DNA"/>
</dbReference>
<protein>
    <submittedName>
        <fullName evidence="2">Uncharacterized protein</fullName>
    </submittedName>
</protein>
<proteinExistence type="predicted"/>
<dbReference type="AlphaFoldDB" id="A0A4C1ZIU2"/>
<organism evidence="2 3">
    <name type="scientific">Eumeta variegata</name>
    <name type="common">Bagworm moth</name>
    <name type="synonym">Eumeta japonica</name>
    <dbReference type="NCBI Taxonomy" id="151549"/>
    <lineage>
        <taxon>Eukaryota</taxon>
        <taxon>Metazoa</taxon>
        <taxon>Ecdysozoa</taxon>
        <taxon>Arthropoda</taxon>
        <taxon>Hexapoda</taxon>
        <taxon>Insecta</taxon>
        <taxon>Pterygota</taxon>
        <taxon>Neoptera</taxon>
        <taxon>Endopterygota</taxon>
        <taxon>Lepidoptera</taxon>
        <taxon>Glossata</taxon>
        <taxon>Ditrysia</taxon>
        <taxon>Tineoidea</taxon>
        <taxon>Psychidae</taxon>
        <taxon>Oiketicinae</taxon>
        <taxon>Eumeta</taxon>
    </lineage>
</organism>
<comment type="caution">
    <text evidence="2">The sequence shown here is derived from an EMBL/GenBank/DDBJ whole genome shotgun (WGS) entry which is preliminary data.</text>
</comment>
<evidence type="ECO:0000313" key="2">
    <source>
        <dbReference type="EMBL" id="GBP87083.1"/>
    </source>
</evidence>
<reference evidence="2 3" key="1">
    <citation type="journal article" date="2019" name="Commun. Biol.">
        <title>The bagworm genome reveals a unique fibroin gene that provides high tensile strength.</title>
        <authorList>
            <person name="Kono N."/>
            <person name="Nakamura H."/>
            <person name="Ohtoshi R."/>
            <person name="Tomita M."/>
            <person name="Numata K."/>
            <person name="Arakawa K."/>
        </authorList>
    </citation>
    <scope>NUCLEOTIDE SEQUENCE [LARGE SCALE GENOMIC DNA]</scope>
</reference>
<evidence type="ECO:0000256" key="1">
    <source>
        <dbReference type="SAM" id="MobiDB-lite"/>
    </source>
</evidence>
<feature type="region of interest" description="Disordered" evidence="1">
    <location>
        <begin position="1"/>
        <end position="23"/>
    </location>
</feature>